<evidence type="ECO:0000313" key="1">
    <source>
        <dbReference type="EMBL" id="VVB13071.1"/>
    </source>
</evidence>
<organism evidence="1 2">
    <name type="scientific">Arabis nemorensis</name>
    <dbReference type="NCBI Taxonomy" id="586526"/>
    <lineage>
        <taxon>Eukaryota</taxon>
        <taxon>Viridiplantae</taxon>
        <taxon>Streptophyta</taxon>
        <taxon>Embryophyta</taxon>
        <taxon>Tracheophyta</taxon>
        <taxon>Spermatophyta</taxon>
        <taxon>Magnoliopsida</taxon>
        <taxon>eudicotyledons</taxon>
        <taxon>Gunneridae</taxon>
        <taxon>Pentapetalae</taxon>
        <taxon>rosids</taxon>
        <taxon>malvids</taxon>
        <taxon>Brassicales</taxon>
        <taxon>Brassicaceae</taxon>
        <taxon>Arabideae</taxon>
        <taxon>Arabis</taxon>
    </lineage>
</organism>
<protein>
    <submittedName>
        <fullName evidence="1">Uncharacterized protein</fullName>
    </submittedName>
</protein>
<accession>A0A565CHU1</accession>
<dbReference type="EMBL" id="CABITT030000008">
    <property type="protein sequence ID" value="VVB13071.1"/>
    <property type="molecule type" value="Genomic_DNA"/>
</dbReference>
<reference evidence="1" key="1">
    <citation type="submission" date="2019-07" db="EMBL/GenBank/DDBJ databases">
        <authorList>
            <person name="Dittberner H."/>
        </authorList>
    </citation>
    <scope>NUCLEOTIDE SEQUENCE [LARGE SCALE GENOMIC DNA]</scope>
</reference>
<keyword evidence="2" id="KW-1185">Reference proteome</keyword>
<evidence type="ECO:0000313" key="2">
    <source>
        <dbReference type="Proteomes" id="UP000489600"/>
    </source>
</evidence>
<proteinExistence type="predicted"/>
<sequence>MIEEEIEQLRQIRVEKIRKFFQLAHSLEVCNVYCHFTKIPKPKSDEVIFKEAKDMEDSKAKENLQPMTLEEKIDFWTKEADKLTVALAECHDVYSKIPHSQLRNRK</sequence>
<comment type="caution">
    <text evidence="1">The sequence shown here is derived from an EMBL/GenBank/DDBJ whole genome shotgun (WGS) entry which is preliminary data.</text>
</comment>
<name>A0A565CHU1_9BRAS</name>
<dbReference type="Proteomes" id="UP000489600">
    <property type="component" value="Unassembled WGS sequence"/>
</dbReference>
<dbReference type="AlphaFoldDB" id="A0A565CHU1"/>
<gene>
    <name evidence="1" type="ORF">ANE_LOCUS23515</name>
</gene>